<comment type="caution">
    <text evidence="2">The sequence shown here is derived from an EMBL/GenBank/DDBJ whole genome shotgun (WGS) entry which is preliminary data.</text>
</comment>
<keyword evidence="3" id="KW-1185">Reference proteome</keyword>
<dbReference type="OrthoDB" id="7252815at2"/>
<reference evidence="3" key="1">
    <citation type="submission" date="2017-10" db="EMBL/GenBank/DDBJ databases">
        <authorList>
            <person name="Kravchenko I.K."/>
            <person name="Grouzdev D.S."/>
        </authorList>
    </citation>
    <scope>NUCLEOTIDE SEQUENCE [LARGE SCALE GENOMIC DNA]</scope>
    <source>
        <strain evidence="3">B2</strain>
    </source>
</reference>
<proteinExistence type="predicted"/>
<dbReference type="Proteomes" id="UP000225379">
    <property type="component" value="Unassembled WGS sequence"/>
</dbReference>
<dbReference type="GO" id="GO:0003676">
    <property type="term" value="F:nucleic acid binding"/>
    <property type="evidence" value="ECO:0007669"/>
    <property type="project" value="InterPro"/>
</dbReference>
<gene>
    <name evidence="2" type="ORF">CRT60_06800</name>
</gene>
<evidence type="ECO:0000313" key="2">
    <source>
        <dbReference type="EMBL" id="PGH57692.1"/>
    </source>
</evidence>
<name>A0A2B8BJW9_9PROT</name>
<dbReference type="EMBL" id="PDKW01000039">
    <property type="protein sequence ID" value="PGH57692.1"/>
    <property type="molecule type" value="Genomic_DNA"/>
</dbReference>
<protein>
    <recommendedName>
        <fullName evidence="1">HNH domain-containing protein</fullName>
    </recommendedName>
</protein>
<dbReference type="GO" id="GO:0008270">
    <property type="term" value="F:zinc ion binding"/>
    <property type="evidence" value="ECO:0007669"/>
    <property type="project" value="InterPro"/>
</dbReference>
<dbReference type="Pfam" id="PF01844">
    <property type="entry name" value="HNH"/>
    <property type="match status" value="1"/>
</dbReference>
<evidence type="ECO:0000259" key="1">
    <source>
        <dbReference type="Pfam" id="PF01844"/>
    </source>
</evidence>
<dbReference type="AlphaFoldDB" id="A0A2B8BJW9"/>
<dbReference type="Gene3D" id="1.10.30.50">
    <property type="match status" value="1"/>
</dbReference>
<feature type="domain" description="HNH" evidence="1">
    <location>
        <begin position="46"/>
        <end position="86"/>
    </location>
</feature>
<accession>A0A2B8BJW9</accession>
<dbReference type="InterPro" id="IPR002711">
    <property type="entry name" value="HNH"/>
</dbReference>
<dbReference type="GO" id="GO:0004519">
    <property type="term" value="F:endonuclease activity"/>
    <property type="evidence" value="ECO:0007669"/>
    <property type="project" value="InterPro"/>
</dbReference>
<organism evidence="2 3">
    <name type="scientific">Azospirillum palustre</name>
    <dbReference type="NCBI Taxonomy" id="2044885"/>
    <lineage>
        <taxon>Bacteria</taxon>
        <taxon>Pseudomonadati</taxon>
        <taxon>Pseudomonadota</taxon>
        <taxon>Alphaproteobacteria</taxon>
        <taxon>Rhodospirillales</taxon>
        <taxon>Azospirillaceae</taxon>
        <taxon>Azospirillum</taxon>
    </lineage>
</organism>
<sequence>MRLGTGVHQLMGVMLGSSRYSKYIQSPAWSTNPARLAELRLSGGRCRLCNRRERLTVHHRTYVRLGQESVSDLTTLCYDCHEMVTAELRKRKYSRKRLPPIIPVGAPMERQLIDSTSGWRHVVL</sequence>
<evidence type="ECO:0000313" key="3">
    <source>
        <dbReference type="Proteomes" id="UP000225379"/>
    </source>
</evidence>